<dbReference type="STRING" id="74649.A0A2P6SC85"/>
<evidence type="ECO:0000256" key="5">
    <source>
        <dbReference type="ARBA" id="ARBA00022839"/>
    </source>
</evidence>
<keyword evidence="3 6" id="KW-0540">Nuclease</keyword>
<dbReference type="GO" id="GO:0000956">
    <property type="term" value="P:nuclear-transcribed mRNA catabolic process"/>
    <property type="evidence" value="ECO:0007669"/>
    <property type="project" value="TreeGrafter"/>
</dbReference>
<proteinExistence type="inferred from homology"/>
<dbReference type="AlphaFoldDB" id="A0A2P6SC85"/>
<dbReference type="InterPro" id="IPR017151">
    <property type="entry name" value="Xrn2/3/4"/>
</dbReference>
<accession>A0A2P6SC85</accession>
<evidence type="ECO:0000256" key="7">
    <source>
        <dbReference type="SAM" id="MobiDB-lite"/>
    </source>
</evidence>
<reference evidence="10 11" key="1">
    <citation type="journal article" date="2018" name="Nat. Genet.">
        <title>The Rosa genome provides new insights in the design of modern roses.</title>
        <authorList>
            <person name="Bendahmane M."/>
        </authorList>
    </citation>
    <scope>NUCLEOTIDE SEQUENCE [LARGE SCALE GENOMIC DNA]</scope>
    <source>
        <strain evidence="11">cv. Old Blush</strain>
    </source>
</reference>
<dbReference type="FunFam" id="1.25.40.1050:FF:000002">
    <property type="entry name" value="5'-3' exoribonuclease"/>
    <property type="match status" value="1"/>
</dbReference>
<comment type="function">
    <text evidence="6">Possesses 5'-&gt;3' exoribonuclease activity. Acts as an endogenous post-transcriptional gene silencing (PTGS) suppressor.</text>
</comment>
<dbReference type="PANTHER" id="PTHR12341:SF62">
    <property type="entry name" value="5'-3' EXORIBONUCLEASE 3-LIKE"/>
    <property type="match status" value="1"/>
</dbReference>
<dbReference type="Pfam" id="PF17846">
    <property type="entry name" value="XRN_M"/>
    <property type="match status" value="1"/>
</dbReference>
<dbReference type="GO" id="GO:0003723">
    <property type="term" value="F:RNA binding"/>
    <property type="evidence" value="ECO:0007669"/>
    <property type="project" value="TreeGrafter"/>
</dbReference>
<protein>
    <recommendedName>
        <fullName evidence="6">5'-3' exoribonuclease</fullName>
        <ecNumber evidence="6">3.1.13.-</ecNumber>
    </recommendedName>
</protein>
<evidence type="ECO:0000256" key="3">
    <source>
        <dbReference type="ARBA" id="ARBA00022722"/>
    </source>
</evidence>
<dbReference type="InterPro" id="IPR041412">
    <property type="entry name" value="Xrn1_helical"/>
</dbReference>
<gene>
    <name evidence="10" type="ORF">RchiOBHm_Chr1g0334231</name>
</gene>
<dbReference type="OMA" id="WHEYSGR"/>
<comment type="caution">
    <text evidence="10">The sequence shown here is derived from an EMBL/GenBank/DDBJ whole genome shotgun (WGS) entry which is preliminary data.</text>
</comment>
<dbReference type="GO" id="GO:0004534">
    <property type="term" value="F:5'-3' RNA exonuclease activity"/>
    <property type="evidence" value="ECO:0007669"/>
    <property type="project" value="UniProtKB-UniRule"/>
</dbReference>
<dbReference type="InterPro" id="IPR027073">
    <property type="entry name" value="5_3_exoribonuclease"/>
</dbReference>
<keyword evidence="4 6" id="KW-0378">Hydrolase</keyword>
<dbReference type="Gramene" id="PRQ56298">
    <property type="protein sequence ID" value="PRQ56298"/>
    <property type="gene ID" value="RchiOBHm_Chr1g0334231"/>
</dbReference>
<evidence type="ECO:0000256" key="2">
    <source>
        <dbReference type="ARBA" id="ARBA00022664"/>
    </source>
</evidence>
<dbReference type="InterPro" id="IPR004859">
    <property type="entry name" value="Xrn1_N"/>
</dbReference>
<dbReference type="CDD" id="cd18673">
    <property type="entry name" value="PIN_XRN1-2-like"/>
    <property type="match status" value="1"/>
</dbReference>
<keyword evidence="2 6" id="KW-0507">mRNA processing</keyword>
<evidence type="ECO:0000259" key="8">
    <source>
        <dbReference type="Pfam" id="PF03159"/>
    </source>
</evidence>
<sequence>MGVPSFFRWLVNKYPKVVVKAIEAGGDQFLDASLPNPNGIEFDNLFLDMNGIIHPCFHPEEDDDDGYGLAPPRTYEDVFNNIFEYIDRLFNIVRPRKLLYIAIDGVAPRAKMNQQRARRFKSAMDKNLAVGEAEGEKLRQQFEKEGKKILLEQESEVSDSNIITPGTDFMYKLSKALHSYINLRLSQDSGWRDIKVILSDANVPGEGEHKVMSFIRHQRTVPSYDPNTRHCLHGLDADLIMLSLATHEVHFSILREFLHVWILREYLELDMQINDPPENFKFDLERIIDDFIFICFFAGNDFLPHMPTLEIHEGAIDLLMTVYKKEFKNIGGYLVDMIQVHDKKLGYIKLSRVEKFVLLIGAFEEKIFKKRSDIRERKLRRLCYNNDSIEEDIDAGSSNFNFEAIEGSAVVSADNVSSSEIVENTKEFKQKLKASIRRKSDLFRNGKITTDKVRLGATGFKERYYKCKFSAESPGEIESKRKEVVKSYTEGLLWVLLYYFSGPPSWKWFYPFHYGPFASDMKGLAQVKPQFQKGSPFKPIDTLMAVLPPRSAHALPKDYRTLMTEECSTIIDFYPSDFEIDMDGKRFTWQGICKLPFVEESRLLQETRKLEKELMAEEIDRNAEKLDQLFMRCTHGMASQIVSLSNGDNQSIKIDTNLSFGISGFILQLDDNDVNVKESDDSSEEDSVLCALYELPNTSLHMPHLLDGVQHPTKTINEQELMETILWHECQGNVPTLSIQQVQERFRKPNDLGNASFHNGKFTSSYPANSVHKFAGSGWGCGRGANGSSNSGDRVYAPKGISSGQRVVSSPRSYYSKGTSDYRKGTLQHGFRELNISESGQCWRPNGRGVQSLNNDLWPSRNSISQDRNFAGHGSQSYHTWGRGRGQHNSWQHSYPFAGTGRGQQDPWTHTRPHFAANRLSSHAGGRGNFVQRGHVESQNGQWWVGS</sequence>
<evidence type="ECO:0000313" key="11">
    <source>
        <dbReference type="Proteomes" id="UP000238479"/>
    </source>
</evidence>
<dbReference type="Pfam" id="PF03159">
    <property type="entry name" value="XRN_N"/>
    <property type="match status" value="1"/>
</dbReference>
<feature type="domain" description="Xrn1 N-terminal" evidence="8">
    <location>
        <begin position="1"/>
        <end position="256"/>
    </location>
</feature>
<dbReference type="GO" id="GO:0006397">
    <property type="term" value="P:mRNA processing"/>
    <property type="evidence" value="ECO:0007669"/>
    <property type="project" value="UniProtKB-UniRule"/>
</dbReference>
<dbReference type="Proteomes" id="UP000238479">
    <property type="component" value="Chromosome 1"/>
</dbReference>
<dbReference type="EMBL" id="PDCK01000039">
    <property type="protein sequence ID" value="PRQ56298.1"/>
    <property type="molecule type" value="Genomic_DNA"/>
</dbReference>
<feature type="region of interest" description="Disordered" evidence="7">
    <location>
        <begin position="787"/>
        <end position="821"/>
    </location>
</feature>
<organism evidence="10 11">
    <name type="scientific">Rosa chinensis</name>
    <name type="common">China rose</name>
    <dbReference type="NCBI Taxonomy" id="74649"/>
    <lineage>
        <taxon>Eukaryota</taxon>
        <taxon>Viridiplantae</taxon>
        <taxon>Streptophyta</taxon>
        <taxon>Embryophyta</taxon>
        <taxon>Tracheophyta</taxon>
        <taxon>Spermatophyta</taxon>
        <taxon>Magnoliopsida</taxon>
        <taxon>eudicotyledons</taxon>
        <taxon>Gunneridae</taxon>
        <taxon>Pentapetalae</taxon>
        <taxon>rosids</taxon>
        <taxon>fabids</taxon>
        <taxon>Rosales</taxon>
        <taxon>Rosaceae</taxon>
        <taxon>Rosoideae</taxon>
        <taxon>Rosoideae incertae sedis</taxon>
        <taxon>Rosa</taxon>
    </lineage>
</organism>
<evidence type="ECO:0000313" key="10">
    <source>
        <dbReference type="EMBL" id="PRQ56298.1"/>
    </source>
</evidence>
<dbReference type="Gene3D" id="1.25.40.1050">
    <property type="match status" value="1"/>
</dbReference>
<feature type="compositionally biased region" description="Polar residues" evidence="7">
    <location>
        <begin position="802"/>
        <end position="819"/>
    </location>
</feature>
<evidence type="ECO:0000256" key="6">
    <source>
        <dbReference type="PIRNR" id="PIRNR037239"/>
    </source>
</evidence>
<dbReference type="GO" id="GO:0005634">
    <property type="term" value="C:nucleus"/>
    <property type="evidence" value="ECO:0007669"/>
    <property type="project" value="InterPro"/>
</dbReference>
<dbReference type="PANTHER" id="PTHR12341">
    <property type="entry name" value="5'-&gt;3' EXORIBONUCLEASE"/>
    <property type="match status" value="1"/>
</dbReference>
<evidence type="ECO:0000259" key="9">
    <source>
        <dbReference type="Pfam" id="PF17846"/>
    </source>
</evidence>
<keyword evidence="11" id="KW-1185">Reference proteome</keyword>
<comment type="similarity">
    <text evidence="1 6">Belongs to the 5'-3' exonuclease family. XRN2/RAT1 subfamily.</text>
</comment>
<feature type="domain" description="Xrn1 helical" evidence="9">
    <location>
        <begin position="281"/>
        <end position="720"/>
    </location>
</feature>
<keyword evidence="5 6" id="KW-0269">Exonuclease</keyword>
<evidence type="ECO:0000256" key="1">
    <source>
        <dbReference type="ARBA" id="ARBA00006994"/>
    </source>
</evidence>
<evidence type="ECO:0000256" key="4">
    <source>
        <dbReference type="ARBA" id="ARBA00022801"/>
    </source>
</evidence>
<dbReference type="PIRSF" id="PIRSF037239">
    <property type="entry name" value="Exonuclease_Xrn2"/>
    <property type="match status" value="1"/>
</dbReference>
<dbReference type="Gene3D" id="3.40.50.12390">
    <property type="match status" value="2"/>
</dbReference>
<name>A0A2P6SC85_ROSCH</name>
<dbReference type="EC" id="3.1.13.-" evidence="6"/>